<dbReference type="PANTHER" id="PTHR33343">
    <property type="entry name" value="54S RIBOSOMAL PROTEIN BL35M"/>
    <property type="match status" value="1"/>
</dbReference>
<name>A0A941ZXM5_9BACT</name>
<dbReference type="InterPro" id="IPR037229">
    <property type="entry name" value="Ribosomal_bL35_sf"/>
</dbReference>
<comment type="similarity">
    <text evidence="1 5 6">Belongs to the bacterial ribosomal protein bL35 family.</text>
</comment>
<protein>
    <recommendedName>
        <fullName evidence="4 5">Large ribosomal subunit protein bL35</fullName>
    </recommendedName>
</protein>
<dbReference type="GO" id="GO:0003735">
    <property type="term" value="F:structural constituent of ribosome"/>
    <property type="evidence" value="ECO:0007669"/>
    <property type="project" value="InterPro"/>
</dbReference>
<dbReference type="NCBIfam" id="TIGR00001">
    <property type="entry name" value="rpmI_bact"/>
    <property type="match status" value="1"/>
</dbReference>
<keyword evidence="3 5" id="KW-0687">Ribonucleoprotein</keyword>
<proteinExistence type="inferred from homology"/>
<evidence type="ECO:0000313" key="8">
    <source>
        <dbReference type="Proteomes" id="UP000722750"/>
    </source>
</evidence>
<dbReference type="FunFam" id="4.10.410.60:FF:000001">
    <property type="entry name" value="50S ribosomal protein L35"/>
    <property type="match status" value="1"/>
</dbReference>
<dbReference type="InterPro" id="IPR018265">
    <property type="entry name" value="Ribosomal_bL35_CS"/>
</dbReference>
<gene>
    <name evidence="5" type="primary">rpmI</name>
    <name evidence="7" type="ORF">MAG551_00178</name>
</gene>
<dbReference type="HAMAP" id="MF_00514">
    <property type="entry name" value="Ribosomal_bL35"/>
    <property type="match status" value="1"/>
</dbReference>
<dbReference type="PROSITE" id="PS00936">
    <property type="entry name" value="RIBOSOMAL_L35"/>
    <property type="match status" value="1"/>
</dbReference>
<dbReference type="PRINTS" id="PR00064">
    <property type="entry name" value="RIBOSOMALL35"/>
</dbReference>
<dbReference type="Pfam" id="PF01632">
    <property type="entry name" value="Ribosomal_L35p"/>
    <property type="match status" value="1"/>
</dbReference>
<comment type="caution">
    <text evidence="7">The sequence shown here is derived from an EMBL/GenBank/DDBJ whole genome shotgun (WGS) entry which is preliminary data.</text>
</comment>
<dbReference type="InterPro" id="IPR021137">
    <property type="entry name" value="Ribosomal_bL35-like"/>
</dbReference>
<dbReference type="AlphaFoldDB" id="A0A941ZXM5"/>
<dbReference type="EMBL" id="JAANXD010000010">
    <property type="protein sequence ID" value="MBS1257143.1"/>
    <property type="molecule type" value="Genomic_DNA"/>
</dbReference>
<evidence type="ECO:0000256" key="5">
    <source>
        <dbReference type="HAMAP-Rule" id="MF_00514"/>
    </source>
</evidence>
<accession>A0A941ZXM5</accession>
<keyword evidence="2 5" id="KW-0689">Ribosomal protein</keyword>
<evidence type="ECO:0000313" key="7">
    <source>
        <dbReference type="EMBL" id="MBS1257143.1"/>
    </source>
</evidence>
<reference evidence="7" key="1">
    <citation type="journal article" date="2021" name="ISME J.">
        <title>Fine-scale metabolic discontinuity in a stratified prokaryote microbiome of a Red Sea deep halocline.</title>
        <authorList>
            <person name="Michoud G."/>
            <person name="Ngugi D.K."/>
            <person name="Barozzi A."/>
            <person name="Merlino G."/>
            <person name="Calleja M.L."/>
            <person name="Delgado-Huertas A."/>
            <person name="Moran X.A.G."/>
            <person name="Daffonchio D."/>
        </authorList>
    </citation>
    <scope>NUCLEOTIDE SEQUENCE</scope>
    <source>
        <strain evidence="7">SuakinDeep_MAG55_1</strain>
    </source>
</reference>
<dbReference type="PANTHER" id="PTHR33343:SF1">
    <property type="entry name" value="LARGE RIBOSOMAL SUBUNIT PROTEIN BL35M"/>
    <property type="match status" value="1"/>
</dbReference>
<evidence type="ECO:0000256" key="4">
    <source>
        <dbReference type="ARBA" id="ARBA00071664"/>
    </source>
</evidence>
<dbReference type="InterPro" id="IPR001706">
    <property type="entry name" value="Ribosomal_bL35"/>
</dbReference>
<evidence type="ECO:0000256" key="2">
    <source>
        <dbReference type="ARBA" id="ARBA00022980"/>
    </source>
</evidence>
<dbReference type="Proteomes" id="UP000722750">
    <property type="component" value="Unassembled WGS sequence"/>
</dbReference>
<organism evidence="7 8">
    <name type="scientific">Candidatus Scalindua arabica</name>
    <dbReference type="NCBI Taxonomy" id="1127984"/>
    <lineage>
        <taxon>Bacteria</taxon>
        <taxon>Pseudomonadati</taxon>
        <taxon>Planctomycetota</taxon>
        <taxon>Candidatus Brocadiia</taxon>
        <taxon>Candidatus Brocadiales</taxon>
        <taxon>Candidatus Scalinduaceae</taxon>
        <taxon>Candidatus Scalindua</taxon>
    </lineage>
</organism>
<evidence type="ECO:0000256" key="3">
    <source>
        <dbReference type="ARBA" id="ARBA00023274"/>
    </source>
</evidence>
<dbReference type="Gene3D" id="4.10.410.60">
    <property type="match status" value="1"/>
</dbReference>
<dbReference type="GO" id="GO:0015934">
    <property type="term" value="C:large ribosomal subunit"/>
    <property type="evidence" value="ECO:0007669"/>
    <property type="project" value="TreeGrafter"/>
</dbReference>
<evidence type="ECO:0000256" key="6">
    <source>
        <dbReference type="RuleBase" id="RU000568"/>
    </source>
</evidence>
<sequence length="65" mass="7201">MSKLKTNKGLAKRVRVSPNGKIKRKKAFAGHLMSGKTGDHKRRLKRTALVSKGFTRTLLRALGKA</sequence>
<dbReference type="GO" id="GO:0006412">
    <property type="term" value="P:translation"/>
    <property type="evidence" value="ECO:0007669"/>
    <property type="project" value="UniProtKB-UniRule"/>
</dbReference>
<dbReference type="SUPFAM" id="SSF143034">
    <property type="entry name" value="L35p-like"/>
    <property type="match status" value="1"/>
</dbReference>
<evidence type="ECO:0000256" key="1">
    <source>
        <dbReference type="ARBA" id="ARBA00006598"/>
    </source>
</evidence>